<dbReference type="Gene3D" id="1.10.357.10">
    <property type="entry name" value="Tetracycline Repressor, domain 2"/>
    <property type="match status" value="1"/>
</dbReference>
<dbReference type="GO" id="GO:0003700">
    <property type="term" value="F:DNA-binding transcription factor activity"/>
    <property type="evidence" value="ECO:0007669"/>
    <property type="project" value="TreeGrafter"/>
</dbReference>
<reference evidence="6 7" key="1">
    <citation type="submission" date="2018-06" db="EMBL/GenBank/DDBJ databases">
        <title>Genomic Encyclopedia of Type Strains, Phase III (KMG-III): the genomes of soil and plant-associated and newly described type strains.</title>
        <authorList>
            <person name="Whitman W."/>
        </authorList>
    </citation>
    <scope>NUCLEOTIDE SEQUENCE [LARGE SCALE GENOMIC DNA]</scope>
    <source>
        <strain evidence="6 7">CGMCC 4.7090</strain>
    </source>
</reference>
<evidence type="ECO:0000256" key="4">
    <source>
        <dbReference type="PROSITE-ProRule" id="PRU00335"/>
    </source>
</evidence>
<organism evidence="6 7">
    <name type="scientific">Actinoplanes lutulentus</name>
    <dbReference type="NCBI Taxonomy" id="1287878"/>
    <lineage>
        <taxon>Bacteria</taxon>
        <taxon>Bacillati</taxon>
        <taxon>Actinomycetota</taxon>
        <taxon>Actinomycetes</taxon>
        <taxon>Micromonosporales</taxon>
        <taxon>Micromonosporaceae</taxon>
        <taxon>Actinoplanes</taxon>
    </lineage>
</organism>
<keyword evidence="2 4" id="KW-0238">DNA-binding</keyword>
<dbReference type="PRINTS" id="PR00455">
    <property type="entry name" value="HTHTETR"/>
</dbReference>
<dbReference type="AlphaFoldDB" id="A0A327ZBC2"/>
<name>A0A327ZBC2_9ACTN</name>
<dbReference type="Pfam" id="PF00440">
    <property type="entry name" value="TetR_N"/>
    <property type="match status" value="1"/>
</dbReference>
<evidence type="ECO:0000256" key="3">
    <source>
        <dbReference type="ARBA" id="ARBA00023163"/>
    </source>
</evidence>
<evidence type="ECO:0000259" key="5">
    <source>
        <dbReference type="PROSITE" id="PS50977"/>
    </source>
</evidence>
<evidence type="ECO:0000256" key="2">
    <source>
        <dbReference type="ARBA" id="ARBA00023125"/>
    </source>
</evidence>
<evidence type="ECO:0000256" key="1">
    <source>
        <dbReference type="ARBA" id="ARBA00023015"/>
    </source>
</evidence>
<evidence type="ECO:0000313" key="6">
    <source>
        <dbReference type="EMBL" id="RAK36601.1"/>
    </source>
</evidence>
<feature type="domain" description="HTH tetR-type" evidence="5">
    <location>
        <begin position="15"/>
        <end position="75"/>
    </location>
</feature>
<gene>
    <name evidence="6" type="ORF">B0I29_108191</name>
</gene>
<dbReference type="PANTHER" id="PTHR30055:SF234">
    <property type="entry name" value="HTH-TYPE TRANSCRIPTIONAL REGULATOR BETI"/>
    <property type="match status" value="1"/>
</dbReference>
<keyword evidence="1" id="KW-0805">Transcription regulation</keyword>
<dbReference type="InterPro" id="IPR050109">
    <property type="entry name" value="HTH-type_TetR-like_transc_reg"/>
</dbReference>
<keyword evidence="3" id="KW-0804">Transcription</keyword>
<dbReference type="InterPro" id="IPR009057">
    <property type="entry name" value="Homeodomain-like_sf"/>
</dbReference>
<dbReference type="Proteomes" id="UP000249341">
    <property type="component" value="Unassembled WGS sequence"/>
</dbReference>
<dbReference type="InterPro" id="IPR001647">
    <property type="entry name" value="HTH_TetR"/>
</dbReference>
<dbReference type="GO" id="GO:0000976">
    <property type="term" value="F:transcription cis-regulatory region binding"/>
    <property type="evidence" value="ECO:0007669"/>
    <property type="project" value="TreeGrafter"/>
</dbReference>
<evidence type="ECO:0000313" key="7">
    <source>
        <dbReference type="Proteomes" id="UP000249341"/>
    </source>
</evidence>
<accession>A0A327ZBC2</accession>
<sequence>MGVPMAPETRLRPHGAGKQQLHATALRLFAHTGVAGTTMQAIADEMGVTKAALFYHYKSKDDLVLGVVAPIFEKLAAVLTKAEFRRGRQAQLNEILTGCVDLVLEFRSQYAVLMNDPYVSRLLARHEERPGWESRVGSFIVRVASDPADRIPLMVFIGGLASPLGDPAVAALDDAVLREQFLDSGRRLLQIRRRSAGESTTA</sequence>
<dbReference type="PROSITE" id="PS50977">
    <property type="entry name" value="HTH_TETR_2"/>
    <property type="match status" value="1"/>
</dbReference>
<dbReference type="SUPFAM" id="SSF46689">
    <property type="entry name" value="Homeodomain-like"/>
    <property type="match status" value="1"/>
</dbReference>
<proteinExistence type="predicted"/>
<dbReference type="EMBL" id="QLMJ01000008">
    <property type="protein sequence ID" value="RAK36601.1"/>
    <property type="molecule type" value="Genomic_DNA"/>
</dbReference>
<feature type="DNA-binding region" description="H-T-H motif" evidence="4">
    <location>
        <begin position="38"/>
        <end position="57"/>
    </location>
</feature>
<dbReference type="PANTHER" id="PTHR30055">
    <property type="entry name" value="HTH-TYPE TRANSCRIPTIONAL REGULATOR RUTR"/>
    <property type="match status" value="1"/>
</dbReference>
<comment type="caution">
    <text evidence="6">The sequence shown here is derived from an EMBL/GenBank/DDBJ whole genome shotgun (WGS) entry which is preliminary data.</text>
</comment>
<keyword evidence="7" id="KW-1185">Reference proteome</keyword>
<dbReference type="RefSeq" id="WP_181557873.1">
    <property type="nucleotide sequence ID" value="NZ_JACHWI010000007.1"/>
</dbReference>
<protein>
    <submittedName>
        <fullName evidence="6">TetR family transcriptional regulator</fullName>
    </submittedName>
</protein>